<name>L0NEF3_9HYPH</name>
<dbReference type="KEGG" id="rht:NT26_1447"/>
<dbReference type="STRING" id="1125847.NT26_1447"/>
<sequence length="321" mass="34248">MANTQHFNIPKPDTSADVDDEFYRLMDALDVVDAILFTLQTALGGKASSTHGHGIPDITGLEQALADKMPKDKPFSLDDLQDVEGAGDAALNYVLVKGVDGRWRPSSAAAAIGNHQHGVGDITGLAAQLSSIVSSLRDGVGSSLDTLKKIAAAINNDPNFAATNTAAMNGKVSKAGDEMTGNLLISKVNPMVRLHHPNVKVGELYVDANGRLIYRDQGGQVHFYIDTGGGIWTQQLGHLSDRIENRALAWANDRVANLAFRKTGHFSVTLGSGTHVYRYSGIVMDGVTTAGGTANPWELSHIHCAYLQAYDPVRGWVAFSG</sequence>
<organism evidence="1 2">
    <name type="scientific">Pseudorhizobium banfieldiae</name>
    <dbReference type="NCBI Taxonomy" id="1125847"/>
    <lineage>
        <taxon>Bacteria</taxon>
        <taxon>Pseudomonadati</taxon>
        <taxon>Pseudomonadota</taxon>
        <taxon>Alphaproteobacteria</taxon>
        <taxon>Hyphomicrobiales</taxon>
        <taxon>Rhizobiaceae</taxon>
        <taxon>Rhizobium/Agrobacterium group</taxon>
        <taxon>Pseudorhizobium</taxon>
    </lineage>
</organism>
<evidence type="ECO:0000313" key="1">
    <source>
        <dbReference type="EMBL" id="CCF19171.1"/>
    </source>
</evidence>
<protein>
    <submittedName>
        <fullName evidence="1">Uncharacterized protein</fullName>
    </submittedName>
</protein>
<keyword evidence="2" id="KW-1185">Reference proteome</keyword>
<accession>L0NEF3</accession>
<dbReference type="OrthoDB" id="6298777at2"/>
<gene>
    <name evidence="1" type="ORF">NT26_1447</name>
</gene>
<evidence type="ECO:0000313" key="2">
    <source>
        <dbReference type="Proteomes" id="UP000010792"/>
    </source>
</evidence>
<dbReference type="AlphaFoldDB" id="L0NEF3"/>
<proteinExistence type="predicted"/>
<dbReference type="Proteomes" id="UP000010792">
    <property type="component" value="Chromosome"/>
</dbReference>
<reference evidence="1 2" key="1">
    <citation type="journal article" date="2013" name="Genome Biol. Evol.">
        <title>Life in an arsenic-containing gold mine: genome and physiology of the autotrophic arsenite-oxidizing bacterium rhizobium sp. NT-26.</title>
        <authorList>
            <person name="Andres J."/>
            <person name="Arsene-Ploetze F."/>
            <person name="Barbe V."/>
            <person name="Brochier-Armanet C."/>
            <person name="Cleiss-Arnold J."/>
            <person name="Coppee J.Y."/>
            <person name="Dillies M.A."/>
            <person name="Geist"/>
            <person name="L"/>
            <person name="Joublin A."/>
            <person name="Koechler S."/>
            <person name="Lassalle F."/>
            <person name="Marchal M."/>
            <person name="Medigue C."/>
            <person name="Muller D."/>
            <person name="Nesme X."/>
            <person name="Plewniak F."/>
            <person name="Proux C."/>
            <person name="Ramirez-Bahena M.H."/>
            <person name="Schenowitz C."/>
            <person name="Sismeiro O."/>
            <person name="Vallenet D."/>
            <person name="Santini J.M."/>
            <person name="Bertin P.N."/>
        </authorList>
    </citation>
    <scope>NUCLEOTIDE SEQUENCE [LARGE SCALE GENOMIC DNA]</scope>
    <source>
        <strain evidence="1 2">NT-26</strain>
    </source>
</reference>
<dbReference type="EMBL" id="FO082820">
    <property type="protein sequence ID" value="CCF19171.1"/>
    <property type="molecule type" value="Genomic_DNA"/>
</dbReference>
<dbReference type="RefSeq" id="WP_052638061.1">
    <property type="nucleotide sequence ID" value="NZ_FO082820.1"/>
</dbReference>